<reference evidence="7" key="1">
    <citation type="submission" date="2021-01" db="UniProtKB">
        <authorList>
            <consortium name="EnsemblPlants"/>
        </authorList>
    </citation>
    <scope>IDENTIFICATION</scope>
</reference>
<feature type="signal peptide" evidence="6">
    <location>
        <begin position="1"/>
        <end position="24"/>
    </location>
</feature>
<evidence type="ECO:0000256" key="5">
    <source>
        <dbReference type="ARBA" id="ARBA00023180"/>
    </source>
</evidence>
<comment type="similarity">
    <text evidence="2">Belongs to the GILT family.</text>
</comment>
<evidence type="ECO:0000256" key="4">
    <source>
        <dbReference type="ARBA" id="ARBA00022729"/>
    </source>
</evidence>
<sequence>MAADRRSPLLLILIVVALSAAASARLPQLRSSSENVNLALHLTHLSEDVEMLSIVDLKLVPYGNAEKSQTGTIICQHGEWECKLNKVEACAINVFPIMNEYFLFIHCVEDLVDKYQYTDWEQYLKELNDPTPIMDCYNGQRGDEINIPWLIHLNALSLRRFPYQW</sequence>
<dbReference type="EnsemblPlants" id="Kaladp0965s0002.1.v1.1">
    <property type="protein sequence ID" value="Kaladp0965s0002.1.v1.1"/>
    <property type="gene ID" value="Kaladp0965s0002.v1.1"/>
</dbReference>
<keyword evidence="8" id="KW-1185">Reference proteome</keyword>
<proteinExistence type="inferred from homology"/>
<organism evidence="7 8">
    <name type="scientific">Kalanchoe fedtschenkoi</name>
    <name type="common">Lavender scallops</name>
    <name type="synonym">South American air plant</name>
    <dbReference type="NCBI Taxonomy" id="63787"/>
    <lineage>
        <taxon>Eukaryota</taxon>
        <taxon>Viridiplantae</taxon>
        <taxon>Streptophyta</taxon>
        <taxon>Embryophyta</taxon>
        <taxon>Tracheophyta</taxon>
        <taxon>Spermatophyta</taxon>
        <taxon>Magnoliopsida</taxon>
        <taxon>eudicotyledons</taxon>
        <taxon>Gunneridae</taxon>
        <taxon>Pentapetalae</taxon>
        <taxon>Saxifragales</taxon>
        <taxon>Crassulaceae</taxon>
        <taxon>Kalanchoe</taxon>
    </lineage>
</organism>
<comment type="subcellular location">
    <subcellularLocation>
        <location evidence="1">Secreted</location>
    </subcellularLocation>
</comment>
<dbReference type="InterPro" id="IPR004911">
    <property type="entry name" value="Interferon-induced_GILT"/>
</dbReference>
<dbReference type="GO" id="GO:0016671">
    <property type="term" value="F:oxidoreductase activity, acting on a sulfur group of donors, disulfide as acceptor"/>
    <property type="evidence" value="ECO:0007669"/>
    <property type="project" value="InterPro"/>
</dbReference>
<dbReference type="PANTHER" id="PTHR13234:SF8">
    <property type="entry name" value="GAMMA-INTERFERON-INDUCIBLE LYSOSOMAL THIOL REDUCTASE"/>
    <property type="match status" value="1"/>
</dbReference>
<evidence type="ECO:0000256" key="2">
    <source>
        <dbReference type="ARBA" id="ARBA00005679"/>
    </source>
</evidence>
<feature type="chain" id="PRO_5029589981" evidence="6">
    <location>
        <begin position="25"/>
        <end position="165"/>
    </location>
</feature>
<keyword evidence="5" id="KW-0325">Glycoprotein</keyword>
<accession>A0A7N0VKW4</accession>
<keyword evidence="3" id="KW-0964">Secreted</keyword>
<name>A0A7N0VKW4_KALFE</name>
<dbReference type="Pfam" id="PF03227">
    <property type="entry name" value="GILT"/>
    <property type="match status" value="1"/>
</dbReference>
<evidence type="ECO:0000313" key="8">
    <source>
        <dbReference type="Proteomes" id="UP000594263"/>
    </source>
</evidence>
<dbReference type="Gramene" id="Kaladp0965s0002.1.v1.1">
    <property type="protein sequence ID" value="Kaladp0965s0002.1.v1.1"/>
    <property type="gene ID" value="Kaladp0965s0002.v1.1"/>
</dbReference>
<dbReference type="AlphaFoldDB" id="A0A7N0VKW4"/>
<dbReference type="GO" id="GO:0005576">
    <property type="term" value="C:extracellular region"/>
    <property type="evidence" value="ECO:0007669"/>
    <property type="project" value="UniProtKB-SubCell"/>
</dbReference>
<dbReference type="Proteomes" id="UP000594263">
    <property type="component" value="Unplaced"/>
</dbReference>
<protein>
    <submittedName>
        <fullName evidence="7">Uncharacterized protein</fullName>
    </submittedName>
</protein>
<evidence type="ECO:0000313" key="7">
    <source>
        <dbReference type="EnsemblPlants" id="Kaladp0965s0002.1.v1.1"/>
    </source>
</evidence>
<evidence type="ECO:0000256" key="1">
    <source>
        <dbReference type="ARBA" id="ARBA00004613"/>
    </source>
</evidence>
<evidence type="ECO:0000256" key="6">
    <source>
        <dbReference type="SAM" id="SignalP"/>
    </source>
</evidence>
<keyword evidence="4 6" id="KW-0732">Signal</keyword>
<evidence type="ECO:0000256" key="3">
    <source>
        <dbReference type="ARBA" id="ARBA00022525"/>
    </source>
</evidence>
<dbReference type="PANTHER" id="PTHR13234">
    <property type="entry name" value="GAMMA-INTERFERON INDUCIBLE LYSOSOMAL THIOL REDUCTASE GILT"/>
    <property type="match status" value="1"/>
</dbReference>